<evidence type="ECO:0000256" key="1">
    <source>
        <dbReference type="SAM" id="MobiDB-lite"/>
    </source>
</evidence>
<dbReference type="EMBL" id="JARUJP010000006">
    <property type="protein sequence ID" value="MDW8800951.1"/>
    <property type="molecule type" value="Genomic_DNA"/>
</dbReference>
<dbReference type="InterPro" id="IPR025377">
    <property type="entry name" value="DUF4367"/>
</dbReference>
<evidence type="ECO:0000313" key="5">
    <source>
        <dbReference type="Proteomes" id="UP001281656"/>
    </source>
</evidence>
<keyword evidence="2" id="KW-0812">Transmembrane</keyword>
<feature type="compositionally biased region" description="Low complexity" evidence="1">
    <location>
        <begin position="140"/>
        <end position="150"/>
    </location>
</feature>
<feature type="compositionally biased region" description="Polar residues" evidence="1">
    <location>
        <begin position="122"/>
        <end position="131"/>
    </location>
</feature>
<evidence type="ECO:0000313" key="4">
    <source>
        <dbReference type="EMBL" id="MDW8800951.1"/>
    </source>
</evidence>
<dbReference type="Proteomes" id="UP001281656">
    <property type="component" value="Unassembled WGS sequence"/>
</dbReference>
<name>A0ABU4JS22_9CLOT</name>
<feature type="compositionally biased region" description="Polar residues" evidence="1">
    <location>
        <begin position="81"/>
        <end position="90"/>
    </location>
</feature>
<evidence type="ECO:0000259" key="3">
    <source>
        <dbReference type="Pfam" id="PF14285"/>
    </source>
</evidence>
<organism evidence="4 5">
    <name type="scientific">Clostridium tanneri</name>
    <dbReference type="NCBI Taxonomy" id="3037988"/>
    <lineage>
        <taxon>Bacteria</taxon>
        <taxon>Bacillati</taxon>
        <taxon>Bacillota</taxon>
        <taxon>Clostridia</taxon>
        <taxon>Eubacteriales</taxon>
        <taxon>Clostridiaceae</taxon>
        <taxon>Clostridium</taxon>
    </lineage>
</organism>
<comment type="caution">
    <text evidence="4">The sequence shown here is derived from an EMBL/GenBank/DDBJ whole genome shotgun (WGS) entry which is preliminary data.</text>
</comment>
<sequence>MSKDINNLREITDSVLKDIKVTDELKSLTLKKCKEKKEHSTKPIFITAASAAIIAFSIFNYKFILHNPKLNNNVSKELPNKSISLNNIDNDTFPKESKTNDQDTLKSDLTKGEIQSKDKSQQNDYDTIIKNNQREEKVISSNNDNNLTDSSKNESLTRVPETEASRTLPQHNTTNSIPEKSSLDFNIDETNDIPQSSLLNMDTPSMKVALDSPNPISVADAENFWGDKILMPSYLPNGFQLTDVSIPKDNSKEVYVKLNYSFENTYFRIVQNKSTTYINYVGESIDFNGSKAYVSKTKDTANPNILITEIKWINNNIEYTITGNLSESELTKILKSIG</sequence>
<feature type="compositionally biased region" description="Basic and acidic residues" evidence="1">
    <location>
        <begin position="92"/>
        <end position="121"/>
    </location>
</feature>
<keyword evidence="2" id="KW-1133">Transmembrane helix</keyword>
<dbReference type="Pfam" id="PF14285">
    <property type="entry name" value="DUF4367"/>
    <property type="match status" value="1"/>
</dbReference>
<feature type="transmembrane region" description="Helical" evidence="2">
    <location>
        <begin position="44"/>
        <end position="64"/>
    </location>
</feature>
<keyword evidence="2" id="KW-0472">Membrane</keyword>
<proteinExistence type="predicted"/>
<feature type="domain" description="DUF4367" evidence="3">
    <location>
        <begin position="232"/>
        <end position="337"/>
    </location>
</feature>
<protein>
    <submittedName>
        <fullName evidence="4">DUF4367 domain-containing protein</fullName>
    </submittedName>
</protein>
<feature type="region of interest" description="Disordered" evidence="1">
    <location>
        <begin position="81"/>
        <end position="199"/>
    </location>
</feature>
<keyword evidence="5" id="KW-1185">Reference proteome</keyword>
<reference evidence="4 5" key="1">
    <citation type="submission" date="2023-04" db="EMBL/GenBank/DDBJ databases">
        <title>Clostridium tannerae sp. nov., isolated from the fecal material of an alpaca.</title>
        <authorList>
            <person name="Miller S."/>
            <person name="Hendry M."/>
            <person name="King J."/>
            <person name="Sankaranarayanan K."/>
            <person name="Lawson P.A."/>
        </authorList>
    </citation>
    <scope>NUCLEOTIDE SEQUENCE [LARGE SCALE GENOMIC DNA]</scope>
    <source>
        <strain evidence="4 5">A1-XYC3</strain>
    </source>
</reference>
<feature type="compositionally biased region" description="Polar residues" evidence="1">
    <location>
        <begin position="165"/>
        <end position="179"/>
    </location>
</feature>
<gene>
    <name evidence="4" type="ORF">P8V03_07265</name>
</gene>
<accession>A0ABU4JS22</accession>
<dbReference type="RefSeq" id="WP_318797619.1">
    <property type="nucleotide sequence ID" value="NZ_JARUJP010000006.1"/>
</dbReference>
<evidence type="ECO:0000256" key="2">
    <source>
        <dbReference type="SAM" id="Phobius"/>
    </source>
</evidence>